<dbReference type="InterPro" id="IPR037481">
    <property type="entry name" value="LacX"/>
</dbReference>
<dbReference type="Proteomes" id="UP000037540">
    <property type="component" value="Unassembled WGS sequence"/>
</dbReference>
<organism evidence="1 2">
    <name type="scientific">Clostridium botulinum</name>
    <dbReference type="NCBI Taxonomy" id="1491"/>
    <lineage>
        <taxon>Bacteria</taxon>
        <taxon>Bacillati</taxon>
        <taxon>Bacillota</taxon>
        <taxon>Clostridia</taxon>
        <taxon>Eubacteriales</taxon>
        <taxon>Clostridiaceae</taxon>
        <taxon>Clostridium</taxon>
    </lineage>
</organism>
<dbReference type="CDD" id="cd09024">
    <property type="entry name" value="Aldose_epim_lacX"/>
    <property type="match status" value="1"/>
</dbReference>
<dbReference type="GO" id="GO:0030246">
    <property type="term" value="F:carbohydrate binding"/>
    <property type="evidence" value="ECO:0007669"/>
    <property type="project" value="InterPro"/>
</dbReference>
<gene>
    <name evidence="1" type="ORF">ADU74_11750</name>
</gene>
<dbReference type="PANTHER" id="PTHR11122:SF13">
    <property type="entry name" value="GLUCOSE-6-PHOSPHATE 1-EPIMERASE"/>
    <property type="match status" value="1"/>
</dbReference>
<protein>
    <submittedName>
        <fullName evidence="1">Aldose epimerase</fullName>
    </submittedName>
</protein>
<dbReference type="InterPro" id="IPR014718">
    <property type="entry name" value="GH-type_carb-bd"/>
</dbReference>
<sequence>MKKMINIINNEFLSVAVKTHGAELCSVKSLKSNKEYIWQADEKYWNKHAPILFPIIGFVKNNEYEYNESTYTLSKHGFARDLDFELVEKKQDKLVYILKYNEDTLKKYPFKFELYVIYTLEENKLNVVYEVRNKDNKEMYFSIGGHPAFNCNMEDGNKYIEFEKEENLNTYIINMKNGLLEHNTSSILKNKKILPLNYDLFNQDTLVFKGIKSNHLFIMDSNVKENLKVTFKHFPYLTFWSPKAPFLCIEPWYGIPDFVDSNNKLKEKIGIEKLESEKIFNCNYTIEII</sequence>
<dbReference type="PANTHER" id="PTHR11122">
    <property type="entry name" value="APOSPORY-ASSOCIATED PROTEIN C-RELATED"/>
    <property type="match status" value="1"/>
</dbReference>
<dbReference type="EMBL" id="LGVR01000075">
    <property type="protein sequence ID" value="KOA83928.1"/>
    <property type="molecule type" value="Genomic_DNA"/>
</dbReference>
<dbReference type="GO" id="GO:0005975">
    <property type="term" value="P:carbohydrate metabolic process"/>
    <property type="evidence" value="ECO:0007669"/>
    <property type="project" value="InterPro"/>
</dbReference>
<dbReference type="GO" id="GO:0016853">
    <property type="term" value="F:isomerase activity"/>
    <property type="evidence" value="ECO:0007669"/>
    <property type="project" value="InterPro"/>
</dbReference>
<comment type="caution">
    <text evidence="1">The sequence shown here is derived from an EMBL/GenBank/DDBJ whole genome shotgun (WGS) entry which is preliminary data.</text>
</comment>
<accession>A0A9Q1UWA0</accession>
<dbReference type="InterPro" id="IPR011013">
    <property type="entry name" value="Gal_mutarotase_sf_dom"/>
</dbReference>
<dbReference type="Pfam" id="PF01263">
    <property type="entry name" value="Aldose_epim"/>
    <property type="match status" value="1"/>
</dbReference>
<name>A0A9Q1UWA0_CLOBO</name>
<proteinExistence type="predicted"/>
<evidence type="ECO:0000313" key="1">
    <source>
        <dbReference type="EMBL" id="KOA83928.1"/>
    </source>
</evidence>
<evidence type="ECO:0000313" key="2">
    <source>
        <dbReference type="Proteomes" id="UP000037540"/>
    </source>
</evidence>
<reference evidence="1 2" key="1">
    <citation type="submission" date="2015-07" db="EMBL/GenBank/DDBJ databases">
        <title>Draft genome sequences of 17 French Clostridium botulinum group III.</title>
        <authorList>
            <person name="Woudstra C."/>
            <person name="Le Marechal C."/>
            <person name="Souillard R."/>
            <person name="Bayon-Auboyer M.-H."/>
            <person name="Dessouter D."/>
            <person name="Fach P."/>
        </authorList>
    </citation>
    <scope>NUCLEOTIDE SEQUENCE [LARGE SCALE GENOMIC DNA]</scope>
    <source>
        <strain evidence="1 2">12LNRI-CD</strain>
    </source>
</reference>
<dbReference type="OrthoDB" id="9795355at2"/>
<dbReference type="Gene3D" id="2.70.98.10">
    <property type="match status" value="1"/>
</dbReference>
<dbReference type="InterPro" id="IPR008183">
    <property type="entry name" value="Aldose_1/G6P_1-epimerase"/>
</dbReference>
<dbReference type="AlphaFoldDB" id="A0A9Q1UWA0"/>
<dbReference type="SUPFAM" id="SSF74650">
    <property type="entry name" value="Galactose mutarotase-like"/>
    <property type="match status" value="1"/>
</dbReference>